<accession>A0A401ZR05</accession>
<proteinExistence type="predicted"/>
<organism evidence="3 4">
    <name type="scientific">Dictyobacter aurantiacus</name>
    <dbReference type="NCBI Taxonomy" id="1936993"/>
    <lineage>
        <taxon>Bacteria</taxon>
        <taxon>Bacillati</taxon>
        <taxon>Chloroflexota</taxon>
        <taxon>Ktedonobacteria</taxon>
        <taxon>Ktedonobacterales</taxon>
        <taxon>Dictyobacteraceae</taxon>
        <taxon>Dictyobacter</taxon>
    </lineage>
</organism>
<dbReference type="PANTHER" id="PTHR43329">
    <property type="entry name" value="EPOXIDE HYDROLASE"/>
    <property type="match status" value="1"/>
</dbReference>
<keyword evidence="4" id="KW-1185">Reference proteome</keyword>
<dbReference type="RefSeq" id="WP_126601742.1">
    <property type="nucleotide sequence ID" value="NZ_BIFQ01000002.1"/>
</dbReference>
<dbReference type="GO" id="GO:0016787">
    <property type="term" value="F:hydrolase activity"/>
    <property type="evidence" value="ECO:0007669"/>
    <property type="project" value="UniProtKB-KW"/>
</dbReference>
<dbReference type="OrthoDB" id="9779853at2"/>
<name>A0A401ZR05_9CHLR</name>
<feature type="domain" description="AB hydrolase-1" evidence="2">
    <location>
        <begin position="38"/>
        <end position="273"/>
    </location>
</feature>
<dbReference type="AlphaFoldDB" id="A0A401ZR05"/>
<reference evidence="4" key="1">
    <citation type="submission" date="2018-12" db="EMBL/GenBank/DDBJ databases">
        <title>Tengunoibacter tsumagoiensis gen. nov., sp. nov., Dictyobacter kobayashii sp. nov., D. alpinus sp. nov., and D. joshuensis sp. nov. and description of Dictyobacteraceae fam. nov. within the order Ktedonobacterales isolated from Tengu-no-mugimeshi.</title>
        <authorList>
            <person name="Wang C.M."/>
            <person name="Zheng Y."/>
            <person name="Sakai Y."/>
            <person name="Toyoda A."/>
            <person name="Minakuchi Y."/>
            <person name="Abe K."/>
            <person name="Yokota A."/>
            <person name="Yabe S."/>
        </authorList>
    </citation>
    <scope>NUCLEOTIDE SEQUENCE [LARGE SCALE GENOMIC DNA]</scope>
    <source>
        <strain evidence="4">S-27</strain>
    </source>
</reference>
<gene>
    <name evidence="3" type="ORF">KDAU_66770</name>
</gene>
<keyword evidence="1 3" id="KW-0378">Hydrolase</keyword>
<protein>
    <submittedName>
        <fullName evidence="3">Epoxide hydrolase</fullName>
    </submittedName>
</protein>
<evidence type="ECO:0000313" key="3">
    <source>
        <dbReference type="EMBL" id="GCE09348.1"/>
    </source>
</evidence>
<evidence type="ECO:0000259" key="2">
    <source>
        <dbReference type="Pfam" id="PF00561"/>
    </source>
</evidence>
<dbReference type="EMBL" id="BIFQ01000002">
    <property type="protein sequence ID" value="GCE09348.1"/>
    <property type="molecule type" value="Genomic_DNA"/>
</dbReference>
<dbReference type="InterPro" id="IPR000639">
    <property type="entry name" value="Epox_hydrolase-like"/>
</dbReference>
<dbReference type="InterPro" id="IPR000073">
    <property type="entry name" value="AB_hydrolase_1"/>
</dbReference>
<dbReference type="Pfam" id="PF00561">
    <property type="entry name" value="Abhydrolase_1"/>
    <property type="match status" value="1"/>
</dbReference>
<dbReference type="Proteomes" id="UP000287224">
    <property type="component" value="Unassembled WGS sequence"/>
</dbReference>
<comment type="caution">
    <text evidence="3">The sequence shown here is derived from an EMBL/GenBank/DDBJ whole genome shotgun (WGS) entry which is preliminary data.</text>
</comment>
<dbReference type="PRINTS" id="PR00412">
    <property type="entry name" value="EPOXHYDRLASE"/>
</dbReference>
<sequence>MQNARPSITPNDVEKYVKHEYADSNGVKIHYVSMGEGPLVVMVHGFPDFWYTWRHQMVALALHFQVVALDLRGYNLSDKPTAGEQYSMRYLIGDVEAVIRHTGHEKAILVGHDWGGSICWQFATDLPALTERLIILNMLHHKGRTRMLAKNAQQRANSAYARQFQEEGAHKQLSAEMLTDEWLKIKDPVARAQYIEAFRRSSFEGMLHYYKQNYPRPPYQEAPDPVTKVQASVLQIHGLDDKALLADGLNNTWEWLENDWTLLTIPGAGHFVQRDAADLVTRTMLSWLHR</sequence>
<dbReference type="Gene3D" id="3.40.50.1820">
    <property type="entry name" value="alpha/beta hydrolase"/>
    <property type="match status" value="1"/>
</dbReference>
<evidence type="ECO:0000313" key="4">
    <source>
        <dbReference type="Proteomes" id="UP000287224"/>
    </source>
</evidence>
<dbReference type="SUPFAM" id="SSF53474">
    <property type="entry name" value="alpha/beta-Hydrolases"/>
    <property type="match status" value="1"/>
</dbReference>
<dbReference type="PRINTS" id="PR00111">
    <property type="entry name" value="ABHYDROLASE"/>
</dbReference>
<evidence type="ECO:0000256" key="1">
    <source>
        <dbReference type="ARBA" id="ARBA00022801"/>
    </source>
</evidence>
<dbReference type="InterPro" id="IPR029058">
    <property type="entry name" value="AB_hydrolase_fold"/>
</dbReference>